<evidence type="ECO:0000256" key="4">
    <source>
        <dbReference type="ARBA" id="ARBA00017470"/>
    </source>
</evidence>
<dbReference type="Pfam" id="PF01547">
    <property type="entry name" value="SBP_bac_1"/>
    <property type="match status" value="1"/>
</dbReference>
<dbReference type="RefSeq" id="WP_210116676.1">
    <property type="nucleotide sequence ID" value="NZ_CP054257.1"/>
</dbReference>
<evidence type="ECO:0000256" key="7">
    <source>
        <dbReference type="SAM" id="SignalP"/>
    </source>
</evidence>
<dbReference type="InterPro" id="IPR006059">
    <property type="entry name" value="SBP"/>
</dbReference>
<dbReference type="PROSITE" id="PS51257">
    <property type="entry name" value="PROKAR_LIPOPROTEIN"/>
    <property type="match status" value="1"/>
</dbReference>
<reference evidence="8" key="1">
    <citation type="submission" date="2020-05" db="EMBL/GenBank/DDBJ databases">
        <authorList>
            <person name="Zeng H."/>
            <person name="Chan Y.K."/>
            <person name="Watt R.M."/>
        </authorList>
    </citation>
    <scope>NUCLEOTIDE SEQUENCE</scope>
    <source>
        <strain evidence="8">ATCC 700773</strain>
    </source>
</reference>
<dbReference type="GO" id="GO:0042597">
    <property type="term" value="C:periplasmic space"/>
    <property type="evidence" value="ECO:0007669"/>
    <property type="project" value="UniProtKB-SubCell"/>
</dbReference>
<evidence type="ECO:0000313" key="8">
    <source>
        <dbReference type="EMBL" id="QTQ11962.1"/>
    </source>
</evidence>
<feature type="signal peptide" evidence="7">
    <location>
        <begin position="1"/>
        <end position="23"/>
    </location>
</feature>
<comment type="similarity">
    <text evidence="2">Belongs to the bacterial solute-binding protein 1 family.</text>
</comment>
<evidence type="ECO:0000256" key="6">
    <source>
        <dbReference type="ARBA" id="ARBA00022729"/>
    </source>
</evidence>
<comment type="subunit">
    <text evidence="3">The complex is composed of two ATP-binding proteins (UgpC), two transmembrane proteins (UgpA and UgpE) and a solute-binding protein (UgpB).</text>
</comment>
<dbReference type="CDD" id="cd13585">
    <property type="entry name" value="PBP2_TMBP_like"/>
    <property type="match status" value="1"/>
</dbReference>
<dbReference type="AlphaFoldDB" id="A0A975F062"/>
<keyword evidence="5" id="KW-0813">Transport</keyword>
<evidence type="ECO:0000313" key="9">
    <source>
        <dbReference type="Proteomes" id="UP000671995"/>
    </source>
</evidence>
<sequence length="453" mass="50801">MNRYSKFILSLTAFLSACSMLFAAGSSESAKGSKTTEVKIWVRQSGPDAGYDAIISAFNEANPDTHVSYEYYGENYPSVVQMGFASGNAPDIVEASTGITVNDLAKAGNIIPLTDVLTPDLVSGLHPNAFSSLSLQYKGEPYSVPVRISGYRLYYNRDIFKKCGLDPDKPPKTLEELREYAKIITKEGKGDFYGFGLPLGVNQIWERVIDPILIAQNECGRYGYNVDKNKYMFETNKRFFNFYIDLMKDGSIFPGYLTMGIDPLRANFYAGKVGIYIEGNWMVGQFPTQFKGSCNYDIAPLPVFAGEVADKYWAESGLAWCITNGPNKEAAKKFYAFWLSHQELANQFMPVPRTYLAANRPENLPTDKFDIKGIKYGFKTDDLTIPYFEPHYFIVLEGENRNRVFTNLFAEATQGSDISKKLDAAIDDLNKRYSDAFNKALKSGAIDPSWIKK</sequence>
<evidence type="ECO:0000256" key="5">
    <source>
        <dbReference type="ARBA" id="ARBA00022448"/>
    </source>
</evidence>
<comment type="subcellular location">
    <subcellularLocation>
        <location evidence="1">Periplasm</location>
    </subcellularLocation>
</comment>
<dbReference type="InterPro" id="IPR050490">
    <property type="entry name" value="Bact_solute-bd_prot1"/>
</dbReference>
<gene>
    <name evidence="8" type="ORF">HRI96_07010</name>
</gene>
<protein>
    <recommendedName>
        <fullName evidence="4">sn-glycerol-3-phosphate-binding periplasmic protein UgpB</fullName>
    </recommendedName>
</protein>
<name>A0A975F062_9SPIR</name>
<organism evidence="8 9">
    <name type="scientific">Treponema parvum</name>
    <dbReference type="NCBI Taxonomy" id="138851"/>
    <lineage>
        <taxon>Bacteria</taxon>
        <taxon>Pseudomonadati</taxon>
        <taxon>Spirochaetota</taxon>
        <taxon>Spirochaetia</taxon>
        <taxon>Spirochaetales</taxon>
        <taxon>Treponemataceae</taxon>
        <taxon>Treponema</taxon>
    </lineage>
</organism>
<dbReference type="Proteomes" id="UP000671995">
    <property type="component" value="Chromosome"/>
</dbReference>
<evidence type="ECO:0000256" key="1">
    <source>
        <dbReference type="ARBA" id="ARBA00004418"/>
    </source>
</evidence>
<dbReference type="PANTHER" id="PTHR43649:SF31">
    <property type="entry name" value="SN-GLYCEROL-3-PHOSPHATE-BINDING PERIPLASMIC PROTEIN UGPB"/>
    <property type="match status" value="1"/>
</dbReference>
<feature type="chain" id="PRO_5037915071" description="sn-glycerol-3-phosphate-binding periplasmic protein UgpB" evidence="7">
    <location>
        <begin position="24"/>
        <end position="453"/>
    </location>
</feature>
<evidence type="ECO:0000256" key="3">
    <source>
        <dbReference type="ARBA" id="ARBA00011557"/>
    </source>
</evidence>
<evidence type="ECO:0000256" key="2">
    <source>
        <dbReference type="ARBA" id="ARBA00008520"/>
    </source>
</evidence>
<dbReference type="SUPFAM" id="SSF53850">
    <property type="entry name" value="Periplasmic binding protein-like II"/>
    <property type="match status" value="1"/>
</dbReference>
<dbReference type="PANTHER" id="PTHR43649">
    <property type="entry name" value="ARABINOSE-BINDING PROTEIN-RELATED"/>
    <property type="match status" value="1"/>
</dbReference>
<dbReference type="EMBL" id="CP054257">
    <property type="protein sequence ID" value="QTQ11962.1"/>
    <property type="molecule type" value="Genomic_DNA"/>
</dbReference>
<accession>A0A975F062</accession>
<keyword evidence="6 7" id="KW-0732">Signal</keyword>
<dbReference type="Gene3D" id="3.40.190.10">
    <property type="entry name" value="Periplasmic binding protein-like II"/>
    <property type="match status" value="1"/>
</dbReference>
<proteinExistence type="inferred from homology"/>
<reference evidence="8" key="2">
    <citation type="journal article" date="2021" name="Microbiol. Resour. Announc.">
        <title>Complete Genome Sequences of Three Human Oral Treponema parvum Isolates.</title>
        <authorList>
            <person name="Zeng H."/>
            <person name="Watt R.M."/>
        </authorList>
    </citation>
    <scope>NUCLEOTIDE SEQUENCE</scope>
    <source>
        <strain evidence="8">ATCC 700773</strain>
    </source>
</reference>